<keyword evidence="3" id="KW-0548">Nucleotidyltransferase</keyword>
<proteinExistence type="predicted"/>
<dbReference type="PANTHER" id="PTHR11439">
    <property type="entry name" value="GAG-POL-RELATED RETROTRANSPOSON"/>
    <property type="match status" value="1"/>
</dbReference>
<dbReference type="SUPFAM" id="SSF56672">
    <property type="entry name" value="DNA/RNA polymerases"/>
    <property type="match status" value="1"/>
</dbReference>
<organism evidence="3 4">
    <name type="scientific">Synchytrium microbalum</name>
    <dbReference type="NCBI Taxonomy" id="1806994"/>
    <lineage>
        <taxon>Eukaryota</taxon>
        <taxon>Fungi</taxon>
        <taxon>Fungi incertae sedis</taxon>
        <taxon>Chytridiomycota</taxon>
        <taxon>Chytridiomycota incertae sedis</taxon>
        <taxon>Chytridiomycetes</taxon>
        <taxon>Synchytriales</taxon>
        <taxon>Synchytriaceae</taxon>
        <taxon>Synchytrium</taxon>
    </lineage>
</organism>
<sequence>MSSKEDDVNAHSFSKRRRQDDNNHSPKSTQEKTESLKAQLKTPAAGSSSTTIATKAKKPSLITADEFFPDLNDLDADGAPLAPRGFKVDQSLPRTRQKTLLHHDAAIKFAEIEVPEESILAYGTSISNEVVPKTVDEAKKLPTWPSWKAAIKSEYDSMREREVFSEVIDLPKGKRLIGNRLVLTIKTEPTKRYKARLVAKGFNQRYGIDYHATYSPVLDIATYRLLIGISSIMSWQIHALDVQTAFLYGDLEEDVYMKVPEGAHVPSHIQRPCVKLLKSFRVSSVFFKNTPDGPIITSIYVDDTNLMGPEKAIMSTKTMLKSHFQMKDFGEVSACIGIEIDHLPTGVFVHQSKMVQKIISMMNLEHTSTQKIPLEVRSVQLGKDIYGARREGEAPYPYMTTYRSCIGMLSYLANSTRPDISFSVNLLARFSKNPTYRHYKGLKHICQYLKHTPDHGLFFKKAQDFKIEVYADAGYRSDSTTSKSQTGYVLMLNDTAFHWRSVKQTITATSAFEAELISLYEATREISWLANFLTTLQTTLDVTILKTPIPVFEDNEAAFRTIKEGYIRTNANKHVDPKYWRTRDMVLAKQIEIKSVSGNQNPADILTKTLPANKHKQCTEQLGIWSRASLLSFG</sequence>
<dbReference type="OrthoDB" id="5423336at2759"/>
<keyword evidence="4" id="KW-1185">Reference proteome</keyword>
<dbReference type="Pfam" id="PF07727">
    <property type="entry name" value="RVT_2"/>
    <property type="match status" value="2"/>
</dbReference>
<keyword evidence="3" id="KW-0808">Transferase</keyword>
<dbReference type="CDD" id="cd09272">
    <property type="entry name" value="RNase_HI_RT_Ty1"/>
    <property type="match status" value="1"/>
</dbReference>
<dbReference type="RefSeq" id="XP_031027025.1">
    <property type="nucleotide sequence ID" value="XM_031166884.1"/>
</dbReference>
<comment type="caution">
    <text evidence="3">The sequence shown here is derived from an EMBL/GenBank/DDBJ whole genome shotgun (WGS) entry which is preliminary data.</text>
</comment>
<name>A0A507CG80_9FUNG</name>
<feature type="compositionally biased region" description="Basic and acidic residues" evidence="1">
    <location>
        <begin position="18"/>
        <end position="35"/>
    </location>
</feature>
<feature type="region of interest" description="Disordered" evidence="1">
    <location>
        <begin position="1"/>
        <end position="55"/>
    </location>
</feature>
<dbReference type="PANTHER" id="PTHR11439:SF486">
    <property type="entry name" value="RLK (RECEPTOR-LIKE KINASE) PROTEIN, PUTATIVE-RELATED"/>
    <property type="match status" value="1"/>
</dbReference>
<evidence type="ECO:0000313" key="3">
    <source>
        <dbReference type="EMBL" id="TPX36954.1"/>
    </source>
</evidence>
<feature type="domain" description="Reverse transcriptase Ty1/copia-type" evidence="2">
    <location>
        <begin position="283"/>
        <end position="375"/>
    </location>
</feature>
<protein>
    <submittedName>
        <fullName evidence="3">DNA-directed DNA polymerase</fullName>
    </submittedName>
</protein>
<feature type="domain" description="Reverse transcriptase Ty1/copia-type" evidence="2">
    <location>
        <begin position="166"/>
        <end position="279"/>
    </location>
</feature>
<dbReference type="STRING" id="1806994.A0A507CG80"/>
<dbReference type="AlphaFoldDB" id="A0A507CG80"/>
<dbReference type="GeneID" id="42002181"/>
<dbReference type="InterPro" id="IPR043502">
    <property type="entry name" value="DNA/RNA_pol_sf"/>
</dbReference>
<gene>
    <name evidence="3" type="primary">SMI956</name>
    <name evidence="3" type="ORF">SmJEL517_g00956</name>
</gene>
<reference evidence="3 4" key="1">
    <citation type="journal article" date="2019" name="Sci. Rep.">
        <title>Comparative genomics of chytrid fungi reveal insights into the obligate biotrophic and pathogenic lifestyle of Synchytrium endobioticum.</title>
        <authorList>
            <person name="van de Vossenberg B.T.L.H."/>
            <person name="Warris S."/>
            <person name="Nguyen H.D.T."/>
            <person name="van Gent-Pelzer M.P.E."/>
            <person name="Joly D.L."/>
            <person name="van de Geest H.C."/>
            <person name="Bonants P.J.M."/>
            <person name="Smith D.S."/>
            <person name="Levesque C.A."/>
            <person name="van der Lee T.A.J."/>
        </authorList>
    </citation>
    <scope>NUCLEOTIDE SEQUENCE [LARGE SCALE GENOMIC DNA]</scope>
    <source>
        <strain evidence="3 4">JEL517</strain>
    </source>
</reference>
<dbReference type="InterPro" id="IPR013103">
    <property type="entry name" value="RVT_2"/>
</dbReference>
<dbReference type="GO" id="GO:0003887">
    <property type="term" value="F:DNA-directed DNA polymerase activity"/>
    <property type="evidence" value="ECO:0007669"/>
    <property type="project" value="UniProtKB-KW"/>
</dbReference>
<dbReference type="Proteomes" id="UP000319731">
    <property type="component" value="Unassembled WGS sequence"/>
</dbReference>
<accession>A0A507CG80</accession>
<dbReference type="EMBL" id="QEAO01000003">
    <property type="protein sequence ID" value="TPX36954.1"/>
    <property type="molecule type" value="Genomic_DNA"/>
</dbReference>
<evidence type="ECO:0000259" key="2">
    <source>
        <dbReference type="Pfam" id="PF07727"/>
    </source>
</evidence>
<evidence type="ECO:0000256" key="1">
    <source>
        <dbReference type="SAM" id="MobiDB-lite"/>
    </source>
</evidence>
<evidence type="ECO:0000313" key="4">
    <source>
        <dbReference type="Proteomes" id="UP000319731"/>
    </source>
</evidence>
<keyword evidence="3" id="KW-0239">DNA-directed DNA polymerase</keyword>